<dbReference type="EMBL" id="GGEC01023822">
    <property type="protein sequence ID" value="MBX04306.1"/>
    <property type="molecule type" value="Transcribed_RNA"/>
</dbReference>
<name>A0A2P2KEZ1_RHIMU</name>
<proteinExistence type="predicted"/>
<dbReference type="AlphaFoldDB" id="A0A2P2KEZ1"/>
<organism evidence="1">
    <name type="scientific">Rhizophora mucronata</name>
    <name type="common">Asiatic mangrove</name>
    <dbReference type="NCBI Taxonomy" id="61149"/>
    <lineage>
        <taxon>Eukaryota</taxon>
        <taxon>Viridiplantae</taxon>
        <taxon>Streptophyta</taxon>
        <taxon>Embryophyta</taxon>
        <taxon>Tracheophyta</taxon>
        <taxon>Spermatophyta</taxon>
        <taxon>Magnoliopsida</taxon>
        <taxon>eudicotyledons</taxon>
        <taxon>Gunneridae</taxon>
        <taxon>Pentapetalae</taxon>
        <taxon>rosids</taxon>
        <taxon>fabids</taxon>
        <taxon>Malpighiales</taxon>
        <taxon>Rhizophoraceae</taxon>
        <taxon>Rhizophora</taxon>
    </lineage>
</organism>
<accession>A0A2P2KEZ1</accession>
<evidence type="ECO:0000313" key="1">
    <source>
        <dbReference type="EMBL" id="MBX04306.1"/>
    </source>
</evidence>
<sequence length="59" mass="6560">MSFKLRILKMSQLSTLTCLEGSSLAVQLSMSLMPRSKRGLMTPHLFNLPFSSTTIFPAL</sequence>
<protein>
    <submittedName>
        <fullName evidence="1">Uncharacterized protein</fullName>
    </submittedName>
</protein>
<reference evidence="1" key="1">
    <citation type="submission" date="2018-02" db="EMBL/GenBank/DDBJ databases">
        <title>Rhizophora mucronata_Transcriptome.</title>
        <authorList>
            <person name="Meera S.P."/>
            <person name="Sreeshan A."/>
            <person name="Augustine A."/>
        </authorList>
    </citation>
    <scope>NUCLEOTIDE SEQUENCE</scope>
    <source>
        <tissue evidence="1">Leaf</tissue>
    </source>
</reference>